<evidence type="ECO:0000313" key="3">
    <source>
        <dbReference type="Proteomes" id="UP000318571"/>
    </source>
</evidence>
<accession>A0A553NSW7</accession>
<dbReference type="EMBL" id="VCGU01000010">
    <property type="protein sequence ID" value="TRY68509.1"/>
    <property type="molecule type" value="Genomic_DNA"/>
</dbReference>
<feature type="region of interest" description="Disordered" evidence="1">
    <location>
        <begin position="184"/>
        <end position="206"/>
    </location>
</feature>
<feature type="region of interest" description="Disordered" evidence="1">
    <location>
        <begin position="1"/>
        <end position="90"/>
    </location>
</feature>
<protein>
    <submittedName>
        <fullName evidence="2">Uncharacterized protein</fullName>
    </submittedName>
</protein>
<comment type="caution">
    <text evidence="2">The sequence shown here is derived from an EMBL/GenBank/DDBJ whole genome shotgun (WGS) entry which is preliminary data.</text>
</comment>
<organism evidence="2 3">
    <name type="scientific">Tigriopus californicus</name>
    <name type="common">Marine copepod</name>
    <dbReference type="NCBI Taxonomy" id="6832"/>
    <lineage>
        <taxon>Eukaryota</taxon>
        <taxon>Metazoa</taxon>
        <taxon>Ecdysozoa</taxon>
        <taxon>Arthropoda</taxon>
        <taxon>Crustacea</taxon>
        <taxon>Multicrustacea</taxon>
        <taxon>Hexanauplia</taxon>
        <taxon>Copepoda</taxon>
        <taxon>Harpacticoida</taxon>
        <taxon>Harpacticidae</taxon>
        <taxon>Tigriopus</taxon>
    </lineage>
</organism>
<gene>
    <name evidence="2" type="ORF">TCAL_14220</name>
</gene>
<evidence type="ECO:0000256" key="1">
    <source>
        <dbReference type="SAM" id="MobiDB-lite"/>
    </source>
</evidence>
<dbReference type="Proteomes" id="UP000318571">
    <property type="component" value="Chromosome 1"/>
</dbReference>
<reference evidence="2 3" key="1">
    <citation type="journal article" date="2018" name="Nat. Ecol. Evol.">
        <title>Genomic signatures of mitonuclear coevolution across populations of Tigriopus californicus.</title>
        <authorList>
            <person name="Barreto F.S."/>
            <person name="Watson E.T."/>
            <person name="Lima T.G."/>
            <person name="Willett C.S."/>
            <person name="Edmands S."/>
            <person name="Li W."/>
            <person name="Burton R.S."/>
        </authorList>
    </citation>
    <scope>NUCLEOTIDE SEQUENCE [LARGE SCALE GENOMIC DNA]</scope>
    <source>
        <strain evidence="2 3">San Diego</strain>
    </source>
</reference>
<name>A0A553NSW7_TIGCA</name>
<keyword evidence="3" id="KW-1185">Reference proteome</keyword>
<proteinExistence type="predicted"/>
<dbReference type="AlphaFoldDB" id="A0A553NSW7"/>
<feature type="compositionally biased region" description="Polar residues" evidence="1">
    <location>
        <begin position="19"/>
        <end position="53"/>
    </location>
</feature>
<sequence>MDGTKDITPDNPPELPAKQKTNTNTLLPSNQRASIRSQQQSKVGGTQPPSQNRPDPARRHKTMTVTERERAHNMARARSTHSMTDGMAFPQHGTMANKGSSEEYLDGAGTPTPSEKVSRWHRDIFLVSPTTGGANQNQQQVHPRQCICNQCMAEFGTFKLYNQMLQDGKSGGGAGGAADLVIQEESESESKGVKSSTSSTGLSALKKKRSLATAMAQWTKCQF</sequence>
<evidence type="ECO:0000313" key="2">
    <source>
        <dbReference type="EMBL" id="TRY68509.1"/>
    </source>
</evidence>
<feature type="compositionally biased region" description="Low complexity" evidence="1">
    <location>
        <begin position="193"/>
        <end position="204"/>
    </location>
</feature>